<proteinExistence type="predicted"/>
<dbReference type="AlphaFoldDB" id="A0A8J6ETA0"/>
<organism evidence="1 2">
    <name type="scientific">Eleutherodactylus coqui</name>
    <name type="common">Puerto Rican coqui</name>
    <dbReference type="NCBI Taxonomy" id="57060"/>
    <lineage>
        <taxon>Eukaryota</taxon>
        <taxon>Metazoa</taxon>
        <taxon>Chordata</taxon>
        <taxon>Craniata</taxon>
        <taxon>Vertebrata</taxon>
        <taxon>Euteleostomi</taxon>
        <taxon>Amphibia</taxon>
        <taxon>Batrachia</taxon>
        <taxon>Anura</taxon>
        <taxon>Neobatrachia</taxon>
        <taxon>Hyloidea</taxon>
        <taxon>Eleutherodactylidae</taxon>
        <taxon>Eleutherodactylinae</taxon>
        <taxon>Eleutherodactylus</taxon>
        <taxon>Eleutherodactylus</taxon>
    </lineage>
</organism>
<accession>A0A8J6ETA0</accession>
<comment type="caution">
    <text evidence="1">The sequence shown here is derived from an EMBL/GenBank/DDBJ whole genome shotgun (WGS) entry which is preliminary data.</text>
</comment>
<keyword evidence="2" id="KW-1185">Reference proteome</keyword>
<reference evidence="1" key="1">
    <citation type="thesis" date="2020" institute="ProQuest LLC" country="789 East Eisenhower Parkway, Ann Arbor, MI, USA">
        <title>Comparative Genomics and Chromosome Evolution.</title>
        <authorList>
            <person name="Mudd A.B."/>
        </authorList>
    </citation>
    <scope>NUCLEOTIDE SEQUENCE</scope>
    <source>
        <strain evidence="1">HN-11 Male</strain>
        <tissue evidence="1">Kidney and liver</tissue>
    </source>
</reference>
<protein>
    <submittedName>
        <fullName evidence="1">Uncharacterized protein</fullName>
    </submittedName>
</protein>
<sequence>MGVKTEYQPLYSHETGSWSPAGQMSTAVLQCIPTVLSGNSGTKQVLLLYVPSDLISSSKVGKTHRRQLLLTHSTRDKLMLRPTLLVKHDDHTLI</sequence>
<evidence type="ECO:0000313" key="1">
    <source>
        <dbReference type="EMBL" id="KAG9475502.1"/>
    </source>
</evidence>
<dbReference type="EMBL" id="WNTK01000012">
    <property type="protein sequence ID" value="KAG9475502.1"/>
    <property type="molecule type" value="Genomic_DNA"/>
</dbReference>
<name>A0A8J6ETA0_ELECQ</name>
<gene>
    <name evidence="1" type="ORF">GDO78_003739</name>
</gene>
<dbReference type="Proteomes" id="UP000770717">
    <property type="component" value="Unassembled WGS sequence"/>
</dbReference>
<evidence type="ECO:0000313" key="2">
    <source>
        <dbReference type="Proteomes" id="UP000770717"/>
    </source>
</evidence>